<keyword evidence="2" id="KW-1185">Reference proteome</keyword>
<evidence type="ECO:0000313" key="1">
    <source>
        <dbReference type="EMBL" id="QYW04823.1"/>
    </source>
</evidence>
<evidence type="ECO:0000313" key="2">
    <source>
        <dbReference type="Proteomes" id="UP000827609"/>
    </source>
</evidence>
<dbReference type="EMBL" id="MZ475896">
    <property type="protein sequence ID" value="QYW04823.1"/>
    <property type="molecule type" value="Genomic_DNA"/>
</dbReference>
<sequence>MLSLPCTFDYWRNYKPIAPNRTIRVKNSGKTEITIDQILQGARDELTGHSPTEGVLDKVPAQRGWRLAAIKVSDPLLGTVELNSFSDAFIYDPRSGYVGGDCFSYILTNGTQQSDAGSITLDVYQWYAFKILLYRLNTEKTYHRMTATLVSSAGLKPVKFYEINWFYNQYRTVVDDKGVTRIYKRRLIQQSTVADYTAYNNRTVYAPTVINQGTEIRMSTYFDDTLGQGFNGDLNVPFVPKYSQGDMELEIRVYTEEKTVYSAALGRDILQVDLDQPIVLDYRLSEIYGKKWWDSGNVLV</sequence>
<gene>
    <name evidence="1" type="ORF">pEaSNUABM7_00155</name>
</gene>
<dbReference type="Gene3D" id="2.60.40.3440">
    <property type="match status" value="1"/>
</dbReference>
<dbReference type="Proteomes" id="UP000827609">
    <property type="component" value="Segment"/>
</dbReference>
<reference evidence="1" key="1">
    <citation type="submission" date="2021-06" db="EMBL/GenBank/DDBJ databases">
        <title>Complete genome sequence of Erwinia phage pEa_SNUABM_7.</title>
        <authorList>
            <person name="Kim S.G."/>
            <person name="Park S.C."/>
        </authorList>
    </citation>
    <scope>NUCLEOTIDE SEQUENCE</scope>
</reference>
<accession>A0AAE7WUH2</accession>
<name>A0AAE7WUH2_9CAUD</name>
<organism evidence="1 2">
    <name type="scientific">Erwinia phage pEa_SNUABM_7</name>
    <dbReference type="NCBI Taxonomy" id="2866695"/>
    <lineage>
        <taxon>Viruses</taxon>
        <taxon>Duplodnaviria</taxon>
        <taxon>Heunggongvirae</taxon>
        <taxon>Uroviricota</taxon>
        <taxon>Caudoviricetes</taxon>
        <taxon>Snuvirus</taxon>
        <taxon>Snuvirus SNUABM7</taxon>
    </lineage>
</organism>
<protein>
    <submittedName>
        <fullName evidence="1">Uncharacterized protein</fullName>
    </submittedName>
</protein>
<proteinExistence type="predicted"/>